<protein>
    <submittedName>
        <fullName evidence="1">Uncharacterized protein</fullName>
    </submittedName>
</protein>
<accession>A0A9Q8PJ25</accession>
<dbReference type="KEGG" id="ffu:CLAFUR5_13015"/>
<dbReference type="GeneID" id="71992893"/>
<dbReference type="RefSeq" id="XP_047767930.1">
    <property type="nucleotide sequence ID" value="XM_047912163.1"/>
</dbReference>
<sequence>MSDPSLSLLMPAYQRSLQSKQSEQSKDGTIVFEQSQTALRMEKNSRAVIDSINSRCYSAATSLVATTYRSDIDDLSKTKSYSDSKKQFQQISQKHPEYHVEVVNVSADVDEESGYAIGRPANVRRQSVSVVEWMRRDGQWQYYNATVVRGQDGPDVVWHQ</sequence>
<dbReference type="EMBL" id="CP090173">
    <property type="protein sequence ID" value="UJO23564.1"/>
    <property type="molecule type" value="Genomic_DNA"/>
</dbReference>
<organism evidence="1 2">
    <name type="scientific">Passalora fulva</name>
    <name type="common">Tomato leaf mold</name>
    <name type="synonym">Cladosporium fulvum</name>
    <dbReference type="NCBI Taxonomy" id="5499"/>
    <lineage>
        <taxon>Eukaryota</taxon>
        <taxon>Fungi</taxon>
        <taxon>Dikarya</taxon>
        <taxon>Ascomycota</taxon>
        <taxon>Pezizomycotina</taxon>
        <taxon>Dothideomycetes</taxon>
        <taxon>Dothideomycetidae</taxon>
        <taxon>Mycosphaerellales</taxon>
        <taxon>Mycosphaerellaceae</taxon>
        <taxon>Fulvia</taxon>
    </lineage>
</organism>
<gene>
    <name evidence="1" type="ORF">CLAFUR5_13015</name>
</gene>
<reference evidence="1" key="2">
    <citation type="journal article" date="2022" name="Microb. Genom.">
        <title>A chromosome-scale genome assembly of the tomato pathogen Cladosporium fulvum reveals a compartmentalized genome architecture and the presence of a dispensable chromosome.</title>
        <authorList>
            <person name="Zaccaron A.Z."/>
            <person name="Chen L.H."/>
            <person name="Samaras A."/>
            <person name="Stergiopoulos I."/>
        </authorList>
    </citation>
    <scope>NUCLEOTIDE SEQUENCE</scope>
    <source>
        <strain evidence="1">Race5_Kim</strain>
    </source>
</reference>
<keyword evidence="2" id="KW-1185">Reference proteome</keyword>
<dbReference type="OrthoDB" id="3650294at2759"/>
<dbReference type="Proteomes" id="UP000756132">
    <property type="component" value="Chromosome 11"/>
</dbReference>
<reference evidence="1" key="1">
    <citation type="submission" date="2021-12" db="EMBL/GenBank/DDBJ databases">
        <authorList>
            <person name="Zaccaron A."/>
            <person name="Stergiopoulos I."/>
        </authorList>
    </citation>
    <scope>NUCLEOTIDE SEQUENCE</scope>
    <source>
        <strain evidence="1">Race5_Kim</strain>
    </source>
</reference>
<evidence type="ECO:0000313" key="2">
    <source>
        <dbReference type="Proteomes" id="UP000756132"/>
    </source>
</evidence>
<name>A0A9Q8PJ25_PASFU</name>
<dbReference type="AlphaFoldDB" id="A0A9Q8PJ25"/>
<proteinExistence type="predicted"/>
<evidence type="ECO:0000313" key="1">
    <source>
        <dbReference type="EMBL" id="UJO23564.1"/>
    </source>
</evidence>